<evidence type="ECO:0000313" key="7">
    <source>
        <dbReference type="EMBL" id="TQF15906.1"/>
    </source>
</evidence>
<keyword evidence="8" id="KW-1185">Reference proteome</keyword>
<dbReference type="PANTHER" id="PTHR21392:SF0">
    <property type="entry name" value="TRNA-URIDINE AMINOCARBOXYPROPYLTRANSFERASE 2"/>
    <property type="match status" value="1"/>
</dbReference>
<dbReference type="InterPro" id="IPR005636">
    <property type="entry name" value="DTW"/>
</dbReference>
<dbReference type="EMBL" id="VIFM01000033">
    <property type="protein sequence ID" value="TQF15906.1"/>
    <property type="molecule type" value="Genomic_DNA"/>
</dbReference>
<protein>
    <recommendedName>
        <fullName evidence="1">tRNA-uridine aminocarboxypropyltransferase</fullName>
        <ecNumber evidence="1">2.5.1.25</ecNumber>
    </recommendedName>
</protein>
<keyword evidence="2" id="KW-0808">Transferase</keyword>
<evidence type="ECO:0000256" key="4">
    <source>
        <dbReference type="ARBA" id="ARBA00022694"/>
    </source>
</evidence>
<evidence type="ECO:0000256" key="5">
    <source>
        <dbReference type="ARBA" id="ARBA00034489"/>
    </source>
</evidence>
<keyword evidence="4" id="KW-0819">tRNA processing</keyword>
<dbReference type="AlphaFoldDB" id="A0A540X3S1"/>
<dbReference type="Pfam" id="PF03942">
    <property type="entry name" value="DTW"/>
    <property type="match status" value="1"/>
</dbReference>
<organism evidence="7 8">
    <name type="scientific">Myxococcus llanfairpwllgwyngyllgogerychwyrndrobwllllantysiliogogogochensis</name>
    <dbReference type="NCBI Taxonomy" id="2590453"/>
    <lineage>
        <taxon>Bacteria</taxon>
        <taxon>Pseudomonadati</taxon>
        <taxon>Myxococcota</taxon>
        <taxon>Myxococcia</taxon>
        <taxon>Myxococcales</taxon>
        <taxon>Cystobacterineae</taxon>
        <taxon>Myxococcaceae</taxon>
        <taxon>Myxococcus</taxon>
    </lineage>
</organism>
<name>A0A540X3S1_9BACT</name>
<dbReference type="SMART" id="SM01144">
    <property type="entry name" value="DTW"/>
    <property type="match status" value="1"/>
</dbReference>
<reference evidence="7 8" key="1">
    <citation type="submission" date="2019-06" db="EMBL/GenBank/DDBJ databases">
        <authorList>
            <person name="Livingstone P."/>
            <person name="Whitworth D."/>
        </authorList>
    </citation>
    <scope>NUCLEOTIDE SEQUENCE [LARGE SCALE GENOMIC DNA]</scope>
    <source>
        <strain evidence="7 8">AM401</strain>
    </source>
</reference>
<comment type="caution">
    <text evidence="7">The sequence shown here is derived from an EMBL/GenBank/DDBJ whole genome shotgun (WGS) entry which is preliminary data.</text>
</comment>
<dbReference type="InterPro" id="IPR039262">
    <property type="entry name" value="DTWD2/TAPT"/>
</dbReference>
<dbReference type="OrthoDB" id="268835at2"/>
<evidence type="ECO:0000259" key="6">
    <source>
        <dbReference type="SMART" id="SM01144"/>
    </source>
</evidence>
<evidence type="ECO:0000256" key="1">
    <source>
        <dbReference type="ARBA" id="ARBA00012386"/>
    </source>
</evidence>
<dbReference type="GO" id="GO:0008033">
    <property type="term" value="P:tRNA processing"/>
    <property type="evidence" value="ECO:0007669"/>
    <property type="project" value="UniProtKB-KW"/>
</dbReference>
<comment type="similarity">
    <text evidence="5">Belongs to the TDD superfamily. DTWD2 family.</text>
</comment>
<dbReference type="Proteomes" id="UP000315369">
    <property type="component" value="Unassembled WGS sequence"/>
</dbReference>
<proteinExistence type="inferred from homology"/>
<accession>A0A540X3S1</accession>
<keyword evidence="3" id="KW-0949">S-adenosyl-L-methionine</keyword>
<feature type="domain" description="DTW" evidence="6">
    <location>
        <begin position="1"/>
        <end position="189"/>
    </location>
</feature>
<dbReference type="PANTHER" id="PTHR21392">
    <property type="entry name" value="TRNA-URIDINE AMINOCARBOXYPROPYLTRANSFERASE 2"/>
    <property type="match status" value="1"/>
</dbReference>
<sequence>MRNLCLRCHRPESTCYCSQLPPRLDTRTRVVFLQHPRERRVAIGTARMAHLALANSELHHGVDFTGHTRLEELAADPGSVAVLFPGEDAISVEQARAHPPKTLIVVDGTWPQAKKVVARNPLLAGLPRIGFVPRRPSNYRIRAEPADHCVSTIEAVVEILGLLEGEPERFDTMLKAFEYMVDTQLGRQSTRTSPNRRRIHFGPWRPPQELRSLAEDFENLVVFYGEANAHPTGADIPPELVHVVACRPATGERFEAIIAPEQPLARSTTLHVELSEEVLRAGEPRVQALERFERFLRPDDELAVWTTFALDLLWSGGVQRRPARNVRLATARALEGKAGGVEHAMELLAGPDVPSWAPGRAGTRIRALESVLRVLVERGLAQEPMKRVKQQRTGTEG</sequence>
<evidence type="ECO:0000256" key="3">
    <source>
        <dbReference type="ARBA" id="ARBA00022691"/>
    </source>
</evidence>
<dbReference type="RefSeq" id="WP_141642419.1">
    <property type="nucleotide sequence ID" value="NZ_VIFM01000033.1"/>
</dbReference>
<dbReference type="GO" id="GO:0016432">
    <property type="term" value="F:tRNA-uridine aminocarboxypropyltransferase activity"/>
    <property type="evidence" value="ECO:0007669"/>
    <property type="project" value="UniProtKB-EC"/>
</dbReference>
<gene>
    <name evidence="7" type="ORF">FJV41_11100</name>
</gene>
<dbReference type="EC" id="2.5.1.25" evidence="1"/>
<evidence type="ECO:0000256" key="2">
    <source>
        <dbReference type="ARBA" id="ARBA00022679"/>
    </source>
</evidence>
<evidence type="ECO:0000313" key="8">
    <source>
        <dbReference type="Proteomes" id="UP000315369"/>
    </source>
</evidence>